<sequence length="133" mass="15096">MMDVRVAGVLGLLFYPSCLFVVSLSRWDWGGQGLFKSKGYNGGPRKTKQVFVEVMDLEDLKCFTCRENRRQRAKKWGGEGEKEARITRNGHVALDPSLKFYEGESKVKSSKTGVTNSGIRRFIGRQPLLEHLQ</sequence>
<keyword evidence="1" id="KW-0472">Membrane</keyword>
<reference evidence="2" key="2">
    <citation type="submission" date="2020-07" db="EMBL/GenBank/DDBJ databases">
        <authorList>
            <person name="Vera ALvarez R."/>
            <person name="Arias-Moreno D.M."/>
            <person name="Jimenez-Jacinto V."/>
            <person name="Jimenez-Bremont J.F."/>
            <person name="Swaminathan K."/>
            <person name="Moose S.P."/>
            <person name="Guerrero-Gonzalez M.L."/>
            <person name="Marino-Ramirez L."/>
            <person name="Landsman D."/>
            <person name="Rodriguez-Kessler M."/>
            <person name="Delgado-Sanchez P."/>
        </authorList>
    </citation>
    <scope>NUCLEOTIDE SEQUENCE</scope>
    <source>
        <tissue evidence="2">Cladode</tissue>
    </source>
</reference>
<accession>A0A7C9D084</accession>
<dbReference type="AlphaFoldDB" id="A0A7C9D084"/>
<proteinExistence type="predicted"/>
<feature type="transmembrane region" description="Helical" evidence="1">
    <location>
        <begin position="6"/>
        <end position="27"/>
    </location>
</feature>
<keyword evidence="1" id="KW-1133">Transmembrane helix</keyword>
<evidence type="ECO:0000256" key="1">
    <source>
        <dbReference type="SAM" id="Phobius"/>
    </source>
</evidence>
<keyword evidence="1" id="KW-0812">Transmembrane</keyword>
<protein>
    <submittedName>
        <fullName evidence="2">Uncharacterized protein</fullName>
    </submittedName>
</protein>
<dbReference type="EMBL" id="GISG01071556">
    <property type="protein sequence ID" value="MBA4630002.1"/>
    <property type="molecule type" value="Transcribed_RNA"/>
</dbReference>
<organism evidence="2">
    <name type="scientific">Opuntia streptacantha</name>
    <name type="common">Prickly pear cactus</name>
    <name type="synonym">Opuntia cardona</name>
    <dbReference type="NCBI Taxonomy" id="393608"/>
    <lineage>
        <taxon>Eukaryota</taxon>
        <taxon>Viridiplantae</taxon>
        <taxon>Streptophyta</taxon>
        <taxon>Embryophyta</taxon>
        <taxon>Tracheophyta</taxon>
        <taxon>Spermatophyta</taxon>
        <taxon>Magnoliopsida</taxon>
        <taxon>eudicotyledons</taxon>
        <taxon>Gunneridae</taxon>
        <taxon>Pentapetalae</taxon>
        <taxon>Caryophyllales</taxon>
        <taxon>Cactineae</taxon>
        <taxon>Cactaceae</taxon>
        <taxon>Opuntioideae</taxon>
        <taxon>Opuntia</taxon>
    </lineage>
</organism>
<evidence type="ECO:0000313" key="2">
    <source>
        <dbReference type="EMBL" id="MBA4630002.1"/>
    </source>
</evidence>
<name>A0A7C9D084_OPUST</name>
<reference evidence="2" key="1">
    <citation type="journal article" date="2013" name="J. Plant Res.">
        <title>Effect of fungi and light on seed germination of three Opuntia species from semiarid lands of central Mexico.</title>
        <authorList>
            <person name="Delgado-Sanchez P."/>
            <person name="Jimenez-Bremont J.F."/>
            <person name="Guerrero-Gonzalez Mde L."/>
            <person name="Flores J."/>
        </authorList>
    </citation>
    <scope>NUCLEOTIDE SEQUENCE</scope>
    <source>
        <tissue evidence="2">Cladode</tissue>
    </source>
</reference>